<dbReference type="PANTHER" id="PTHR43227">
    <property type="entry name" value="BLL4140 PROTEIN"/>
    <property type="match status" value="1"/>
</dbReference>
<dbReference type="AlphaFoldDB" id="A0A061AGY8"/>
<evidence type="ECO:0000256" key="7">
    <source>
        <dbReference type="RuleBase" id="RU363032"/>
    </source>
</evidence>
<keyword evidence="6 7" id="KW-0472">Membrane</keyword>
<reference evidence="10" key="1">
    <citation type="submission" date="2014-05" db="EMBL/GenBank/DDBJ databases">
        <authorList>
            <person name="Kube M."/>
        </authorList>
    </citation>
    <scope>NUCLEOTIDE SEQUENCE [LARGE SCALE GENOMIC DNA]</scope>
</reference>
<comment type="similarity">
    <text evidence="7">Belongs to the binding-protein-dependent transport system permease family.</text>
</comment>
<evidence type="ECO:0000256" key="4">
    <source>
        <dbReference type="ARBA" id="ARBA00022692"/>
    </source>
</evidence>
<dbReference type="RefSeq" id="WP_052670021.1">
    <property type="nucleotide sequence ID" value="NZ_FUZK01000001.1"/>
</dbReference>
<comment type="subcellular location">
    <subcellularLocation>
        <location evidence="1 7">Cell membrane</location>
        <topology evidence="1 7">Multi-pass membrane protein</topology>
    </subcellularLocation>
</comment>
<evidence type="ECO:0000259" key="8">
    <source>
        <dbReference type="PROSITE" id="PS50928"/>
    </source>
</evidence>
<dbReference type="PROSITE" id="PS50928">
    <property type="entry name" value="ABC_TM1"/>
    <property type="match status" value="1"/>
</dbReference>
<dbReference type="PATRIC" id="fig|35623.3.peg.788"/>
<feature type="domain" description="ABC transmembrane type-1" evidence="8">
    <location>
        <begin position="76"/>
        <end position="280"/>
    </location>
</feature>
<keyword evidence="3" id="KW-1003">Cell membrane</keyword>
<dbReference type="EMBL" id="LK028559">
    <property type="protein sequence ID" value="CDR30861.1"/>
    <property type="molecule type" value="Genomic_DNA"/>
</dbReference>
<dbReference type="InterPro" id="IPR000515">
    <property type="entry name" value="MetI-like"/>
</dbReference>
<dbReference type="CDD" id="cd06261">
    <property type="entry name" value="TM_PBP2"/>
    <property type="match status" value="1"/>
</dbReference>
<keyword evidence="4 7" id="KW-0812">Transmembrane</keyword>
<evidence type="ECO:0000313" key="10">
    <source>
        <dbReference type="Proteomes" id="UP000032434"/>
    </source>
</evidence>
<accession>A0A061AGY8</accession>
<feature type="transmembrane region" description="Helical" evidence="7">
    <location>
        <begin position="216"/>
        <end position="234"/>
    </location>
</feature>
<dbReference type="OrthoDB" id="42615at2"/>
<organism evidence="9 10">
    <name type="scientific">Acholeplasma oculi</name>
    <dbReference type="NCBI Taxonomy" id="35623"/>
    <lineage>
        <taxon>Bacteria</taxon>
        <taxon>Bacillati</taxon>
        <taxon>Mycoplasmatota</taxon>
        <taxon>Mollicutes</taxon>
        <taxon>Acholeplasmatales</taxon>
        <taxon>Acholeplasmataceae</taxon>
        <taxon>Acholeplasma</taxon>
    </lineage>
</organism>
<sequence>MAKSKVRKPVNQNVAYLFLLPWLFGFLVFVLYPFFNTIWLSFNQVSKDVYGWNYTLIGMENYVTAFFRNTEFNQLVVSFISMELAYVPMILVISLILAILLNTKIKFRAGFRLIFFFPVVVMSGPVMTQLRSSNTMQLMDISDLLIFRMIDNISPFFSDMLMTVFDNFTLILWFTGIPIVLFLNGLQKINSQLYEAAQIDGANSWQMLWKIMLPNLKSTALVVGIYTVVQIAIFEVNPIYNFMITTINSNYTNGLGFAAAIVLIYSLIVLILVLVMFLILRDNEKLNYEESLKEKQQRQIDKVAKLQLKRVRENESFKDWAIRVFKVKKKEDTKDDE</sequence>
<dbReference type="Gene3D" id="1.10.3720.10">
    <property type="entry name" value="MetI-like"/>
    <property type="match status" value="1"/>
</dbReference>
<evidence type="ECO:0000256" key="6">
    <source>
        <dbReference type="ARBA" id="ARBA00023136"/>
    </source>
</evidence>
<dbReference type="KEGG" id="aoc:Aocu_07880"/>
<dbReference type="GO" id="GO:0055085">
    <property type="term" value="P:transmembrane transport"/>
    <property type="evidence" value="ECO:0007669"/>
    <property type="project" value="InterPro"/>
</dbReference>
<keyword evidence="10" id="KW-1185">Reference proteome</keyword>
<feature type="transmembrane region" description="Helical" evidence="7">
    <location>
        <begin position="14"/>
        <end position="35"/>
    </location>
</feature>
<feature type="transmembrane region" description="Helical" evidence="7">
    <location>
        <begin position="168"/>
        <end position="186"/>
    </location>
</feature>
<evidence type="ECO:0000256" key="2">
    <source>
        <dbReference type="ARBA" id="ARBA00022448"/>
    </source>
</evidence>
<keyword evidence="2 7" id="KW-0813">Transport</keyword>
<dbReference type="GO" id="GO:0005886">
    <property type="term" value="C:plasma membrane"/>
    <property type="evidence" value="ECO:0007669"/>
    <property type="project" value="UniProtKB-SubCell"/>
</dbReference>
<dbReference type="STRING" id="35623.Aocu_07880"/>
<dbReference type="InterPro" id="IPR050809">
    <property type="entry name" value="UgpAE/MalFG_permease"/>
</dbReference>
<evidence type="ECO:0000256" key="1">
    <source>
        <dbReference type="ARBA" id="ARBA00004651"/>
    </source>
</evidence>
<proteinExistence type="inferred from homology"/>
<protein>
    <submittedName>
        <fullName evidence="9">ABC transporter, permease component</fullName>
    </submittedName>
</protein>
<dbReference type="Pfam" id="PF00528">
    <property type="entry name" value="BPD_transp_1"/>
    <property type="match status" value="1"/>
</dbReference>
<dbReference type="HOGENOM" id="CLU_016047_0_2_14"/>
<dbReference type="SUPFAM" id="SSF161098">
    <property type="entry name" value="MetI-like"/>
    <property type="match status" value="1"/>
</dbReference>
<name>A0A061AGY8_9MOLU</name>
<evidence type="ECO:0000256" key="5">
    <source>
        <dbReference type="ARBA" id="ARBA00022989"/>
    </source>
</evidence>
<dbReference type="Proteomes" id="UP000032434">
    <property type="component" value="Chromosome 1"/>
</dbReference>
<dbReference type="InParanoid" id="A0A061AGY8"/>
<evidence type="ECO:0000256" key="3">
    <source>
        <dbReference type="ARBA" id="ARBA00022475"/>
    </source>
</evidence>
<feature type="transmembrane region" description="Helical" evidence="7">
    <location>
        <begin position="254"/>
        <end position="280"/>
    </location>
</feature>
<gene>
    <name evidence="9" type="ORF">Aocu_07880</name>
</gene>
<dbReference type="PANTHER" id="PTHR43227:SF3">
    <property type="entry name" value="BINDING-PROTEIN-DEPENDENT TRANSPORT SYSTEMS INNER MEMBRANE COMPONENT"/>
    <property type="match status" value="1"/>
</dbReference>
<feature type="transmembrane region" description="Helical" evidence="7">
    <location>
        <begin position="75"/>
        <end position="101"/>
    </location>
</feature>
<evidence type="ECO:0000313" key="9">
    <source>
        <dbReference type="EMBL" id="CDR30861.1"/>
    </source>
</evidence>
<keyword evidence="5 7" id="KW-1133">Transmembrane helix</keyword>
<feature type="transmembrane region" description="Helical" evidence="7">
    <location>
        <begin position="113"/>
        <end position="130"/>
    </location>
</feature>
<dbReference type="InterPro" id="IPR035906">
    <property type="entry name" value="MetI-like_sf"/>
</dbReference>